<dbReference type="Proteomes" id="UP000271339">
    <property type="component" value="Unassembled WGS sequence"/>
</dbReference>
<keyword evidence="2" id="KW-1185">Reference proteome</keyword>
<reference evidence="1 2" key="1">
    <citation type="submission" date="2018-10" db="EMBL/GenBank/DDBJ databases">
        <title>Genomic Encyclopedia of Archaeal and Bacterial Type Strains, Phase II (KMG-II): from individual species to whole genera.</title>
        <authorList>
            <person name="Goeker M."/>
        </authorList>
    </citation>
    <scope>NUCLEOTIDE SEQUENCE [LARGE SCALE GENOMIC DNA]</scope>
    <source>
        <strain evidence="1 2">DSM 23424</strain>
    </source>
</reference>
<comment type="caution">
    <text evidence="1">The sequence shown here is derived from an EMBL/GenBank/DDBJ whole genome shotgun (WGS) entry which is preliminary data.</text>
</comment>
<dbReference type="InterPro" id="IPR029063">
    <property type="entry name" value="SAM-dependent_MTases_sf"/>
</dbReference>
<dbReference type="Gene3D" id="3.40.50.150">
    <property type="entry name" value="Vaccinia Virus protein VP39"/>
    <property type="match status" value="1"/>
</dbReference>
<evidence type="ECO:0000313" key="1">
    <source>
        <dbReference type="EMBL" id="RMA57954.1"/>
    </source>
</evidence>
<organism evidence="1 2">
    <name type="scientific">Ulvibacter antarcticus</name>
    <dbReference type="NCBI Taxonomy" id="442714"/>
    <lineage>
        <taxon>Bacteria</taxon>
        <taxon>Pseudomonadati</taxon>
        <taxon>Bacteroidota</taxon>
        <taxon>Flavobacteriia</taxon>
        <taxon>Flavobacteriales</taxon>
        <taxon>Flavobacteriaceae</taxon>
        <taxon>Ulvibacter</taxon>
    </lineage>
</organism>
<dbReference type="EMBL" id="REFC01000014">
    <property type="protein sequence ID" value="RMA57954.1"/>
    <property type="molecule type" value="Genomic_DNA"/>
</dbReference>
<dbReference type="AlphaFoldDB" id="A0A3L9YC56"/>
<dbReference type="SUPFAM" id="SSF53335">
    <property type="entry name" value="S-adenosyl-L-methionine-dependent methyltransferases"/>
    <property type="match status" value="1"/>
</dbReference>
<keyword evidence="1" id="KW-0489">Methyltransferase</keyword>
<dbReference type="RefSeq" id="WP_121908296.1">
    <property type="nucleotide sequence ID" value="NZ_REFC01000014.1"/>
</dbReference>
<gene>
    <name evidence="1" type="ORF">BXY75_2761</name>
</gene>
<dbReference type="Pfam" id="PF13578">
    <property type="entry name" value="Methyltransf_24"/>
    <property type="match status" value="1"/>
</dbReference>
<sequence length="268" mass="31226">MYYQIKSYIKFLLRSSNQHGIHSPFVYDLITKCLYNKKSFSEYDTLTDYRKALLKSSESIEIKDFGQGSRVFKSDVRKISEIAKNAGIKAKRQRLLFRLVRFFNSENMLELGTSLGLATAAMSLGNPAARIDTVEGCANTSEKAQQFFDHFNLKNIRLHGMSFEKYFTSVSEEKTISASEKPSKTYDLVYIDGNHNKEKTLQYFEILLKHSTNKTVFIFDDIYWSPEMTKAWKEIIELPKVTVSIDTFYWGLVFFRSEQPKQHFNIRL</sequence>
<name>A0A3L9YC56_9FLAO</name>
<keyword evidence="1" id="KW-0808">Transferase</keyword>
<dbReference type="OrthoDB" id="5464618at2"/>
<proteinExistence type="predicted"/>
<accession>A0A3L9YC56</accession>
<dbReference type="GO" id="GO:0032259">
    <property type="term" value="P:methylation"/>
    <property type="evidence" value="ECO:0007669"/>
    <property type="project" value="UniProtKB-KW"/>
</dbReference>
<protein>
    <submittedName>
        <fullName evidence="1">Methyltransferase family protein</fullName>
    </submittedName>
</protein>
<dbReference type="GO" id="GO:0008168">
    <property type="term" value="F:methyltransferase activity"/>
    <property type="evidence" value="ECO:0007669"/>
    <property type="project" value="UniProtKB-KW"/>
</dbReference>
<evidence type="ECO:0000313" key="2">
    <source>
        <dbReference type="Proteomes" id="UP000271339"/>
    </source>
</evidence>